<reference evidence="1" key="1">
    <citation type="journal article" date="2023" name="G3 (Bethesda)">
        <title>A reference genome for the long-term kleptoplast-retaining sea slug Elysia crispata morphotype clarki.</title>
        <authorList>
            <person name="Eastman K.E."/>
            <person name="Pendleton A.L."/>
            <person name="Shaikh M.A."/>
            <person name="Suttiyut T."/>
            <person name="Ogas R."/>
            <person name="Tomko P."/>
            <person name="Gavelis G."/>
            <person name="Widhalm J.R."/>
            <person name="Wisecaver J.H."/>
        </authorList>
    </citation>
    <scope>NUCLEOTIDE SEQUENCE</scope>
    <source>
        <strain evidence="1">ECLA1</strain>
    </source>
</reference>
<dbReference type="AlphaFoldDB" id="A0AAE1EG99"/>
<sequence>MHGWLSKASWSLVPVNTRGLLDRRKVRVVTIHSLVVTEPQELLFDKVESRSPADLHVRIVLESLMRGRVDQVLSSIKRGRQYFAHSHTTQVFTTSMPVPGGSKRDYHTGHWPVNRHSIWPVSTAPLDLLLAAAGSGFRLLVFR</sequence>
<keyword evidence="2" id="KW-1185">Reference proteome</keyword>
<evidence type="ECO:0000313" key="1">
    <source>
        <dbReference type="EMBL" id="KAK3804073.1"/>
    </source>
</evidence>
<comment type="caution">
    <text evidence="1">The sequence shown here is derived from an EMBL/GenBank/DDBJ whole genome shotgun (WGS) entry which is preliminary data.</text>
</comment>
<organism evidence="1 2">
    <name type="scientific">Elysia crispata</name>
    <name type="common">lettuce slug</name>
    <dbReference type="NCBI Taxonomy" id="231223"/>
    <lineage>
        <taxon>Eukaryota</taxon>
        <taxon>Metazoa</taxon>
        <taxon>Spiralia</taxon>
        <taxon>Lophotrochozoa</taxon>
        <taxon>Mollusca</taxon>
        <taxon>Gastropoda</taxon>
        <taxon>Heterobranchia</taxon>
        <taxon>Euthyneura</taxon>
        <taxon>Panpulmonata</taxon>
        <taxon>Sacoglossa</taxon>
        <taxon>Placobranchoidea</taxon>
        <taxon>Plakobranchidae</taxon>
        <taxon>Elysia</taxon>
    </lineage>
</organism>
<dbReference type="Proteomes" id="UP001283361">
    <property type="component" value="Unassembled WGS sequence"/>
</dbReference>
<proteinExistence type="predicted"/>
<accession>A0AAE1EG99</accession>
<dbReference type="EMBL" id="JAWDGP010000055">
    <property type="protein sequence ID" value="KAK3804073.1"/>
    <property type="molecule type" value="Genomic_DNA"/>
</dbReference>
<gene>
    <name evidence="1" type="ORF">RRG08_028991</name>
</gene>
<evidence type="ECO:0000313" key="2">
    <source>
        <dbReference type="Proteomes" id="UP001283361"/>
    </source>
</evidence>
<protein>
    <submittedName>
        <fullName evidence="1">Uncharacterized protein</fullName>
    </submittedName>
</protein>
<name>A0AAE1EG99_9GAST</name>